<keyword evidence="3 4" id="KW-0460">Magnesium</keyword>
<dbReference type="Gene3D" id="3.40.190.80">
    <property type="match status" value="1"/>
</dbReference>
<evidence type="ECO:0000256" key="1">
    <source>
        <dbReference type="ARBA" id="ARBA00022723"/>
    </source>
</evidence>
<keyword evidence="1 4" id="KW-0479">Metal-binding</keyword>
<protein>
    <recommendedName>
        <fullName evidence="6">Inositol monophosphatase</fullName>
    </recommendedName>
</protein>
<feature type="binding site" evidence="4">
    <location>
        <position position="64"/>
    </location>
    <ligand>
        <name>Mg(2+)</name>
        <dbReference type="ChEBI" id="CHEBI:18420"/>
        <label>1</label>
        <note>catalytic</note>
    </ligand>
</feature>
<evidence type="ECO:0008006" key="6">
    <source>
        <dbReference type="Google" id="ProtNLM"/>
    </source>
</evidence>
<dbReference type="Gene3D" id="3.30.540.10">
    <property type="entry name" value="Fructose-1,6-Bisphosphatase, subunit A, domain 1"/>
    <property type="match status" value="1"/>
</dbReference>
<comment type="cofactor">
    <cofactor evidence="4">
        <name>Mg(2+)</name>
        <dbReference type="ChEBI" id="CHEBI:18420"/>
    </cofactor>
</comment>
<feature type="binding site" evidence="4">
    <location>
        <position position="211"/>
    </location>
    <ligand>
        <name>Mg(2+)</name>
        <dbReference type="ChEBI" id="CHEBI:18420"/>
        <label>1</label>
        <note>catalytic</note>
    </ligand>
</feature>
<evidence type="ECO:0000313" key="5">
    <source>
        <dbReference type="EMBL" id="HGI88122.1"/>
    </source>
</evidence>
<accession>A0A7C4FC02</accession>
<dbReference type="GO" id="GO:0006020">
    <property type="term" value="P:inositol metabolic process"/>
    <property type="evidence" value="ECO:0007669"/>
    <property type="project" value="TreeGrafter"/>
</dbReference>
<dbReference type="AlphaFoldDB" id="A0A7C4FC02"/>
<dbReference type="Pfam" id="PF00459">
    <property type="entry name" value="Inositol_P"/>
    <property type="match status" value="1"/>
</dbReference>
<feature type="binding site" evidence="4">
    <location>
        <position position="81"/>
    </location>
    <ligand>
        <name>Mg(2+)</name>
        <dbReference type="ChEBI" id="CHEBI:18420"/>
        <label>1</label>
        <note>catalytic</note>
    </ligand>
</feature>
<evidence type="ECO:0000256" key="3">
    <source>
        <dbReference type="ARBA" id="ARBA00022842"/>
    </source>
</evidence>
<gene>
    <name evidence="5" type="ORF">ENV14_07040</name>
</gene>
<name>A0A7C4FC02_9CREN</name>
<keyword evidence="2" id="KW-0378">Hydrolase</keyword>
<organism evidence="5">
    <name type="scientific">Ignisphaera aggregans</name>
    <dbReference type="NCBI Taxonomy" id="334771"/>
    <lineage>
        <taxon>Archaea</taxon>
        <taxon>Thermoproteota</taxon>
        <taxon>Thermoprotei</taxon>
        <taxon>Desulfurococcales</taxon>
        <taxon>Desulfurococcaceae</taxon>
        <taxon>Ignisphaera</taxon>
    </lineage>
</organism>
<dbReference type="PANTHER" id="PTHR20854">
    <property type="entry name" value="INOSITOL MONOPHOSPHATASE"/>
    <property type="match status" value="1"/>
</dbReference>
<sequence length="267" mass="29107">MELWREVLNCVESVRAYLRSSSVSYDVVGQNPFGDVSKGFDVEAERIAEKCLAQVLGEVAFLGEETGLRVSGTPKWIAVIDPVDGSTNFTYDIPWASISLAIAPYRESARVRDVTLAVVAEVFRNVTYIYRGGSVEVLGAKRCGRRAQPAPIVLGYFDNECSHKPILKYTSSNARKLAIRSLGSAALDIVYVGLGNAEAFIDSRAKLRNVDVVAAIRIATALGAKAVDCSNGFRDALDIEVCEERRVSCLAVAYSDEQFNRVLSALQ</sequence>
<feature type="binding site" evidence="4">
    <location>
        <position position="84"/>
    </location>
    <ligand>
        <name>Mg(2+)</name>
        <dbReference type="ChEBI" id="CHEBI:18420"/>
        <label>1</label>
        <note>catalytic</note>
    </ligand>
</feature>
<evidence type="ECO:0000256" key="2">
    <source>
        <dbReference type="ARBA" id="ARBA00022801"/>
    </source>
</evidence>
<comment type="caution">
    <text evidence="5">The sequence shown here is derived from an EMBL/GenBank/DDBJ whole genome shotgun (WGS) entry which is preliminary data.</text>
</comment>
<dbReference type="PANTHER" id="PTHR20854:SF4">
    <property type="entry name" value="INOSITOL-1-MONOPHOSPHATASE-RELATED"/>
    <property type="match status" value="1"/>
</dbReference>
<dbReference type="PROSITE" id="PS00629">
    <property type="entry name" value="IMP_1"/>
    <property type="match status" value="1"/>
</dbReference>
<dbReference type="GO" id="GO:0007165">
    <property type="term" value="P:signal transduction"/>
    <property type="evidence" value="ECO:0007669"/>
    <property type="project" value="TreeGrafter"/>
</dbReference>
<dbReference type="EMBL" id="DTFF01000063">
    <property type="protein sequence ID" value="HGI88122.1"/>
    <property type="molecule type" value="Genomic_DNA"/>
</dbReference>
<evidence type="ECO:0000256" key="4">
    <source>
        <dbReference type="PIRSR" id="PIRSR600760-2"/>
    </source>
</evidence>
<dbReference type="InterPro" id="IPR000760">
    <property type="entry name" value="Inositol_monophosphatase-like"/>
</dbReference>
<dbReference type="GO" id="GO:0008934">
    <property type="term" value="F:inositol monophosphate 1-phosphatase activity"/>
    <property type="evidence" value="ECO:0007669"/>
    <property type="project" value="TreeGrafter"/>
</dbReference>
<dbReference type="GO" id="GO:0046872">
    <property type="term" value="F:metal ion binding"/>
    <property type="evidence" value="ECO:0007669"/>
    <property type="project" value="UniProtKB-KW"/>
</dbReference>
<proteinExistence type="predicted"/>
<reference evidence="5" key="1">
    <citation type="journal article" date="2020" name="mSystems">
        <title>Genome- and Community-Level Interaction Insights into Carbon Utilization and Element Cycling Functions of Hydrothermarchaeota in Hydrothermal Sediment.</title>
        <authorList>
            <person name="Zhou Z."/>
            <person name="Liu Y."/>
            <person name="Xu W."/>
            <person name="Pan J."/>
            <person name="Luo Z.H."/>
            <person name="Li M."/>
        </authorList>
    </citation>
    <scope>NUCLEOTIDE SEQUENCE [LARGE SCALE GENOMIC DNA]</scope>
    <source>
        <strain evidence="5">SpSt-732</strain>
    </source>
</reference>
<dbReference type="SUPFAM" id="SSF56655">
    <property type="entry name" value="Carbohydrate phosphatase"/>
    <property type="match status" value="1"/>
</dbReference>
<dbReference type="InterPro" id="IPR020583">
    <property type="entry name" value="Inositol_monoP_metal-BS"/>
</dbReference>